<proteinExistence type="predicted"/>
<gene>
    <name evidence="1" type="ORF">Sylvanvirus17_3</name>
</gene>
<dbReference type="EMBL" id="MK072523">
    <property type="protein sequence ID" value="AYV86984.1"/>
    <property type="molecule type" value="Genomic_DNA"/>
</dbReference>
<evidence type="ECO:0000313" key="1">
    <source>
        <dbReference type="EMBL" id="AYV86984.1"/>
    </source>
</evidence>
<reference evidence="1" key="1">
    <citation type="submission" date="2018-10" db="EMBL/GenBank/DDBJ databases">
        <title>Hidden diversity of soil giant viruses.</title>
        <authorList>
            <person name="Schulz F."/>
            <person name="Alteio L."/>
            <person name="Goudeau D."/>
            <person name="Ryan E.M."/>
            <person name="Malmstrom R.R."/>
            <person name="Blanchard J."/>
            <person name="Woyke T."/>
        </authorList>
    </citation>
    <scope>NUCLEOTIDE SEQUENCE</scope>
    <source>
        <strain evidence="1">SYV1</strain>
    </source>
</reference>
<protein>
    <submittedName>
        <fullName evidence="1">Uncharacterized protein</fullName>
    </submittedName>
</protein>
<name>A0A3G5AJN0_9VIRU</name>
<sequence>MSDPFLIYSDGYGHLGHAINNDYWSGYDSACWNKPFDPTGMPKTLSELLRNSHDGGDSFYASGGVSKWKYVGLTGAAAMNAEYLVIYYEKYPGPFPFAVFRIEDDLAVTLVTCHARGFVGKDKDSKK</sequence>
<organism evidence="1">
    <name type="scientific">Sylvanvirus sp</name>
    <dbReference type="NCBI Taxonomy" id="2487774"/>
    <lineage>
        <taxon>Viruses</taxon>
    </lineage>
</organism>
<accession>A0A3G5AJN0</accession>